<protein>
    <submittedName>
        <fullName evidence="2">Uncharacterized protein</fullName>
    </submittedName>
</protein>
<feature type="compositionally biased region" description="Low complexity" evidence="1">
    <location>
        <begin position="227"/>
        <end position="245"/>
    </location>
</feature>
<accession>A0A0J0XXP5</accession>
<keyword evidence="3" id="KW-1185">Reference proteome</keyword>
<dbReference type="STRING" id="879819.A0A0J0XXP5"/>
<organism evidence="2 3">
    <name type="scientific">Cutaneotrichosporon oleaginosum</name>
    <dbReference type="NCBI Taxonomy" id="879819"/>
    <lineage>
        <taxon>Eukaryota</taxon>
        <taxon>Fungi</taxon>
        <taxon>Dikarya</taxon>
        <taxon>Basidiomycota</taxon>
        <taxon>Agaricomycotina</taxon>
        <taxon>Tremellomycetes</taxon>
        <taxon>Trichosporonales</taxon>
        <taxon>Trichosporonaceae</taxon>
        <taxon>Cutaneotrichosporon</taxon>
    </lineage>
</organism>
<proteinExistence type="predicted"/>
<feature type="region of interest" description="Disordered" evidence="1">
    <location>
        <begin position="217"/>
        <end position="289"/>
    </location>
</feature>
<reference evidence="2 3" key="1">
    <citation type="submission" date="2015-03" db="EMBL/GenBank/DDBJ databases">
        <title>Genomics and transcriptomics of the oil-accumulating basidiomycete yeast T. oleaginosus allow insights into substrate utilization and the diverse evolutionary trajectories of mating systems in fungi.</title>
        <authorList>
            <consortium name="DOE Joint Genome Institute"/>
            <person name="Kourist R."/>
            <person name="Kracht O."/>
            <person name="Bracharz F."/>
            <person name="Lipzen A."/>
            <person name="Nolan M."/>
            <person name="Ohm R."/>
            <person name="Grigoriev I."/>
            <person name="Sun S."/>
            <person name="Heitman J."/>
            <person name="Bruck T."/>
            <person name="Nowrousian M."/>
        </authorList>
    </citation>
    <scope>NUCLEOTIDE SEQUENCE [LARGE SCALE GENOMIC DNA]</scope>
    <source>
        <strain evidence="2 3">IBC0246</strain>
    </source>
</reference>
<evidence type="ECO:0000313" key="2">
    <source>
        <dbReference type="EMBL" id="KLT45837.1"/>
    </source>
</evidence>
<feature type="region of interest" description="Disordered" evidence="1">
    <location>
        <begin position="185"/>
        <end position="204"/>
    </location>
</feature>
<evidence type="ECO:0000256" key="1">
    <source>
        <dbReference type="SAM" id="MobiDB-lite"/>
    </source>
</evidence>
<gene>
    <name evidence="2" type="ORF">CC85DRAFT_86681</name>
</gene>
<dbReference type="Proteomes" id="UP000053611">
    <property type="component" value="Unassembled WGS sequence"/>
</dbReference>
<dbReference type="AlphaFoldDB" id="A0A0J0XXP5"/>
<name>A0A0J0XXP5_9TREE</name>
<feature type="region of interest" description="Disordered" evidence="1">
    <location>
        <begin position="84"/>
        <end position="161"/>
    </location>
</feature>
<feature type="compositionally biased region" description="Low complexity" evidence="1">
    <location>
        <begin position="253"/>
        <end position="263"/>
    </location>
</feature>
<feature type="compositionally biased region" description="Low complexity" evidence="1">
    <location>
        <begin position="120"/>
        <end position="134"/>
    </location>
</feature>
<evidence type="ECO:0000313" key="3">
    <source>
        <dbReference type="Proteomes" id="UP000053611"/>
    </source>
</evidence>
<dbReference type="RefSeq" id="XP_018282328.1">
    <property type="nucleotide sequence ID" value="XM_018427477.1"/>
</dbReference>
<dbReference type="EMBL" id="KQ087179">
    <property type="protein sequence ID" value="KLT45837.1"/>
    <property type="molecule type" value="Genomic_DNA"/>
</dbReference>
<dbReference type="GeneID" id="28988080"/>
<sequence>MGVLPLGWVDKDEFAYIANHYRLEGMTPIQLCQWNRDVASMCSRTDDARAWDFLIGIFDEFGKTNEGMFNESVFSQAATIMPVRPPSPHGLETRRPSDETINAGAFPGVPMLRGEDLVAPEIEPSDGGSGSSESDGPETPPRSRFKSFVPPNANDAHRPNIAHWASSGSSLLAQSGIMRNTKKLGFETPLSDEDESVTPTADMDYPDAYGISAALEAAASQPSKIGAARSRSSRSTPQSTRAPSPNKGGMSNGGRRSATGSARGSKRPSVTDRTMDRVQPVTITRPAQEAFPPVQWDEYREARTQSFLDWWEAYIDDVS</sequence>